<evidence type="ECO:0000256" key="2">
    <source>
        <dbReference type="ARBA" id="ARBA00022692"/>
    </source>
</evidence>
<organism evidence="7 8">
    <name type="scientific">Diceros bicornis minor</name>
    <name type="common">South-central black rhinoceros</name>
    <dbReference type="NCBI Taxonomy" id="77932"/>
    <lineage>
        <taxon>Eukaryota</taxon>
        <taxon>Metazoa</taxon>
        <taxon>Chordata</taxon>
        <taxon>Craniata</taxon>
        <taxon>Vertebrata</taxon>
        <taxon>Euteleostomi</taxon>
        <taxon>Mammalia</taxon>
        <taxon>Eutheria</taxon>
        <taxon>Laurasiatheria</taxon>
        <taxon>Perissodactyla</taxon>
        <taxon>Rhinocerotidae</taxon>
        <taxon>Diceros</taxon>
    </lineage>
</organism>
<accession>A0A7J7FDF6</accession>
<dbReference type="PANTHER" id="PTHR24064">
    <property type="entry name" value="SOLUTE CARRIER FAMILY 22 MEMBER"/>
    <property type="match status" value="1"/>
</dbReference>
<dbReference type="PROSITE" id="PS50850">
    <property type="entry name" value="MFS"/>
    <property type="match status" value="1"/>
</dbReference>
<evidence type="ECO:0000256" key="3">
    <source>
        <dbReference type="ARBA" id="ARBA00022989"/>
    </source>
</evidence>
<feature type="transmembrane region" description="Helical" evidence="5">
    <location>
        <begin position="130"/>
        <end position="153"/>
    </location>
</feature>
<dbReference type="GO" id="GO:0016020">
    <property type="term" value="C:membrane"/>
    <property type="evidence" value="ECO:0007669"/>
    <property type="project" value="InterPro"/>
</dbReference>
<comment type="subcellular location">
    <subcellularLocation>
        <location evidence="1">Endomembrane system</location>
        <topology evidence="1">Multi-pass membrane protein</topology>
    </subcellularLocation>
</comment>
<proteinExistence type="predicted"/>
<feature type="transmembrane region" description="Helical" evidence="5">
    <location>
        <begin position="103"/>
        <end position="123"/>
    </location>
</feature>
<evidence type="ECO:0000313" key="8">
    <source>
        <dbReference type="Proteomes" id="UP000551758"/>
    </source>
</evidence>
<evidence type="ECO:0000256" key="4">
    <source>
        <dbReference type="ARBA" id="ARBA00023136"/>
    </source>
</evidence>
<gene>
    <name evidence="7" type="ORF">HPG69_016027</name>
</gene>
<dbReference type="Proteomes" id="UP000551758">
    <property type="component" value="Unassembled WGS sequence"/>
</dbReference>
<keyword evidence="8" id="KW-1185">Reference proteome</keyword>
<dbReference type="GO" id="GO:0012505">
    <property type="term" value="C:endomembrane system"/>
    <property type="evidence" value="ECO:0007669"/>
    <property type="project" value="UniProtKB-SubCell"/>
</dbReference>
<feature type="domain" description="Major facilitator superfamily (MFS) profile" evidence="6">
    <location>
        <begin position="1"/>
        <end position="212"/>
    </location>
</feature>
<sequence length="212" mass="23679">MAGSMTMAPSLPPSQEKVMRKIVWQGEGGTPYWDLVCTHKTLPQLSLSIFMAGMLVGSLMFGTLADRLGRQKVLIWTYLQLAVSGTCAAFTPNFSGYCICRFLLGMAMSPINTTSLTLSLEWLPIHTRPCLGLLIRFVPSLGHVFLAGVAYAVPQWRHMQLFLSLPFFVFFIYSRFFIESALWYSSSGRLDLILKALQRVAQINGKQEEGVT</sequence>
<keyword evidence="3 5" id="KW-1133">Transmembrane helix</keyword>
<dbReference type="AlphaFoldDB" id="A0A7J7FDF6"/>
<feature type="transmembrane region" description="Helical" evidence="5">
    <location>
        <begin position="159"/>
        <end position="178"/>
    </location>
</feature>
<dbReference type="GO" id="GO:0022857">
    <property type="term" value="F:transmembrane transporter activity"/>
    <property type="evidence" value="ECO:0007669"/>
    <property type="project" value="InterPro"/>
</dbReference>
<dbReference type="InterPro" id="IPR020846">
    <property type="entry name" value="MFS_dom"/>
</dbReference>
<feature type="transmembrane region" description="Helical" evidence="5">
    <location>
        <begin position="42"/>
        <end position="61"/>
    </location>
</feature>
<dbReference type="Pfam" id="PF00083">
    <property type="entry name" value="Sugar_tr"/>
    <property type="match status" value="1"/>
</dbReference>
<dbReference type="Gene3D" id="1.20.1250.20">
    <property type="entry name" value="MFS general substrate transporter like domains"/>
    <property type="match status" value="1"/>
</dbReference>
<keyword evidence="2 5" id="KW-0812">Transmembrane</keyword>
<keyword evidence="4 5" id="KW-0472">Membrane</keyword>
<dbReference type="InterPro" id="IPR005828">
    <property type="entry name" value="MFS_sugar_transport-like"/>
</dbReference>
<dbReference type="EMBL" id="JACDTQ010000807">
    <property type="protein sequence ID" value="KAF5925991.1"/>
    <property type="molecule type" value="Genomic_DNA"/>
</dbReference>
<evidence type="ECO:0000259" key="6">
    <source>
        <dbReference type="PROSITE" id="PS50850"/>
    </source>
</evidence>
<feature type="transmembrane region" description="Helical" evidence="5">
    <location>
        <begin position="73"/>
        <end position="91"/>
    </location>
</feature>
<evidence type="ECO:0000256" key="5">
    <source>
        <dbReference type="SAM" id="Phobius"/>
    </source>
</evidence>
<evidence type="ECO:0000256" key="1">
    <source>
        <dbReference type="ARBA" id="ARBA00004127"/>
    </source>
</evidence>
<evidence type="ECO:0000313" key="7">
    <source>
        <dbReference type="EMBL" id="KAF5925991.1"/>
    </source>
</evidence>
<comment type="caution">
    <text evidence="7">The sequence shown here is derived from an EMBL/GenBank/DDBJ whole genome shotgun (WGS) entry which is preliminary data.</text>
</comment>
<protein>
    <recommendedName>
        <fullName evidence="6">Major facilitator superfamily (MFS) profile domain-containing protein</fullName>
    </recommendedName>
</protein>
<name>A0A7J7FDF6_DICBM</name>
<reference evidence="7 8" key="1">
    <citation type="journal article" date="2020" name="Mol. Biol. Evol.">
        <title>Interspecific Gene Flow and the Evolution of Specialization in Black and White Rhinoceros.</title>
        <authorList>
            <person name="Moodley Y."/>
            <person name="Westbury M.V."/>
            <person name="Russo I.M."/>
            <person name="Gopalakrishnan S."/>
            <person name="Rakotoarivelo A."/>
            <person name="Olsen R.A."/>
            <person name="Prost S."/>
            <person name="Tunstall T."/>
            <person name="Ryder O.A."/>
            <person name="Dalen L."/>
            <person name="Bruford M.W."/>
        </authorList>
    </citation>
    <scope>NUCLEOTIDE SEQUENCE [LARGE SCALE GENOMIC DNA]</scope>
    <source>
        <strain evidence="7">SBR-YM</strain>
        <tissue evidence="7">Skin</tissue>
    </source>
</reference>
<dbReference type="InterPro" id="IPR036259">
    <property type="entry name" value="MFS_trans_sf"/>
</dbReference>
<dbReference type="SUPFAM" id="SSF103473">
    <property type="entry name" value="MFS general substrate transporter"/>
    <property type="match status" value="1"/>
</dbReference>